<organism evidence="1 2">
    <name type="scientific">Rhodococcus opacus</name>
    <name type="common">Nocardia opaca</name>
    <dbReference type="NCBI Taxonomy" id="37919"/>
    <lineage>
        <taxon>Bacteria</taxon>
        <taxon>Bacillati</taxon>
        <taxon>Actinomycetota</taxon>
        <taxon>Actinomycetes</taxon>
        <taxon>Mycobacteriales</taxon>
        <taxon>Nocardiaceae</taxon>
        <taxon>Rhodococcus</taxon>
    </lineage>
</organism>
<dbReference type="Proteomes" id="UP000028488">
    <property type="component" value="Chromosome"/>
</dbReference>
<dbReference type="GeneID" id="69888136"/>
<evidence type="ECO:0008006" key="3">
    <source>
        <dbReference type="Google" id="ProtNLM"/>
    </source>
</evidence>
<accession>A0A076EPL8</accession>
<sequence>MNVSRARLHFGIAAVGAISAALVIPGIASADPVDSDSARLVNSTCSFAQIDAAMHDVTPQLAARLDQAPERKAQLADFFSKSPADRQAVLDAHPQLKSRLDTVPTEGPAVEWRAKALTIAETCGNY</sequence>
<dbReference type="NCBIfam" id="TIGR04529">
    <property type="entry name" value="MTB_hemophore"/>
    <property type="match status" value="1"/>
</dbReference>
<dbReference type="EMBL" id="CP008947">
    <property type="protein sequence ID" value="AII07152.1"/>
    <property type="molecule type" value="Genomic_DNA"/>
</dbReference>
<evidence type="ECO:0000313" key="1">
    <source>
        <dbReference type="EMBL" id="AII07152.1"/>
    </source>
</evidence>
<dbReference type="InterPro" id="IPR032407">
    <property type="entry name" value="MHB"/>
</dbReference>
<gene>
    <name evidence="1" type="ORF">EP51_21865</name>
</gene>
<reference evidence="1 2" key="1">
    <citation type="submission" date="2014-07" db="EMBL/GenBank/DDBJ databases">
        <title>Genome Sequence of Rhodococcus opacus Strain R7, a Biodegrader of Mono- and Polycyclic Aromatic Hydrocarbons.</title>
        <authorList>
            <person name="Di Gennaro P."/>
            <person name="Zampolli J."/>
            <person name="Presti I."/>
            <person name="Cappelletti M."/>
            <person name="D'Ursi P."/>
            <person name="Orro A."/>
            <person name="Mezzelani A."/>
            <person name="Milanesi L."/>
        </authorList>
    </citation>
    <scope>NUCLEOTIDE SEQUENCE [LARGE SCALE GENOMIC DNA]</scope>
    <source>
        <strain evidence="1 2">R7</strain>
    </source>
</reference>
<dbReference type="GO" id="GO:0020037">
    <property type="term" value="F:heme binding"/>
    <property type="evidence" value="ECO:0007669"/>
    <property type="project" value="InterPro"/>
</dbReference>
<dbReference type="eggNOG" id="ENOG503207E">
    <property type="taxonomic scope" value="Bacteria"/>
</dbReference>
<protein>
    <recommendedName>
        <fullName evidence="3">Hemophore-related protein</fullName>
    </recommendedName>
</protein>
<dbReference type="RefSeq" id="WP_025431617.1">
    <property type="nucleotide sequence ID" value="NZ_CP008947.1"/>
</dbReference>
<name>A0A076EPL8_RHOOP</name>
<evidence type="ECO:0000313" key="2">
    <source>
        <dbReference type="Proteomes" id="UP000028488"/>
    </source>
</evidence>
<proteinExistence type="predicted"/>
<dbReference type="AlphaFoldDB" id="A0A076EPL8"/>